<evidence type="ECO:0000259" key="6">
    <source>
        <dbReference type="PROSITE" id="PS50217"/>
    </source>
</evidence>
<comment type="subcellular location">
    <subcellularLocation>
        <location evidence="1">Nucleus</location>
    </subcellularLocation>
</comment>
<feature type="compositionally biased region" description="Polar residues" evidence="5">
    <location>
        <begin position="53"/>
        <end position="72"/>
    </location>
</feature>
<evidence type="ECO:0000256" key="5">
    <source>
        <dbReference type="SAM" id="MobiDB-lite"/>
    </source>
</evidence>
<evidence type="ECO:0000313" key="8">
    <source>
        <dbReference type="Proteomes" id="UP001365128"/>
    </source>
</evidence>
<dbReference type="Gene3D" id="1.20.5.170">
    <property type="match status" value="1"/>
</dbReference>
<dbReference type="SUPFAM" id="SSF57959">
    <property type="entry name" value="Leucine zipper domain"/>
    <property type="match status" value="1"/>
</dbReference>
<dbReference type="SMART" id="SM00338">
    <property type="entry name" value="BRLZ"/>
    <property type="match status" value="1"/>
</dbReference>
<proteinExistence type="predicted"/>
<feature type="compositionally biased region" description="Basic and acidic residues" evidence="5">
    <location>
        <begin position="137"/>
        <end position="146"/>
    </location>
</feature>
<name>A0ABR1LE34_9PEZI</name>
<keyword evidence="4" id="KW-0539">Nucleus</keyword>
<dbReference type="Pfam" id="PF00170">
    <property type="entry name" value="bZIP_1"/>
    <property type="match status" value="1"/>
</dbReference>
<feature type="region of interest" description="Disordered" evidence="5">
    <location>
        <begin position="52"/>
        <end position="186"/>
    </location>
</feature>
<evidence type="ECO:0000256" key="4">
    <source>
        <dbReference type="ARBA" id="ARBA00023242"/>
    </source>
</evidence>
<evidence type="ECO:0000313" key="7">
    <source>
        <dbReference type="EMBL" id="KAK7533485.1"/>
    </source>
</evidence>
<dbReference type="PROSITE" id="PS50217">
    <property type="entry name" value="BZIP"/>
    <property type="match status" value="1"/>
</dbReference>
<dbReference type="InterPro" id="IPR051027">
    <property type="entry name" value="bZIP_transcription_factors"/>
</dbReference>
<dbReference type="PANTHER" id="PTHR19304">
    <property type="entry name" value="CYCLIC-AMP RESPONSE ELEMENT BINDING PROTEIN"/>
    <property type="match status" value="1"/>
</dbReference>
<keyword evidence="2" id="KW-0805">Transcription regulation</keyword>
<sequence>MAENIDFNTYAYGAASDGDSGSFLNSFTQSPQALPSSLPAQQHFYDVAPTASFDPNLQTVHPQALFSQPSEARSTSDDSLLHSRTSSSSAPLPRHFGTAREQHGQYTPDSDNTPKRDTQPRRLQRHTSESQPQGADQDERVKDNSKKPRATSGATSSAGSSKRGSRKSSTADSSGGLDTEDASKREQFLERNRKAAHKCRQKKKDWEVSLDESYRGMAAQHRMLQAEVDVLNSQVFALKNLVFQHSNCQFPPINSFIEAEASKVCARVSSTAGQSRPQSTTMPSATLATGSKDFFEPGDVGTLELSTVDSVSMGSGARSRSMTVEAEPPRDNWGQAPRL</sequence>
<evidence type="ECO:0000256" key="2">
    <source>
        <dbReference type="ARBA" id="ARBA00023015"/>
    </source>
</evidence>
<feature type="compositionally biased region" description="Low complexity" evidence="5">
    <location>
        <begin position="150"/>
        <end position="170"/>
    </location>
</feature>
<accession>A0ABR1LE34</accession>
<feature type="region of interest" description="Disordered" evidence="5">
    <location>
        <begin position="311"/>
        <end position="339"/>
    </location>
</feature>
<evidence type="ECO:0000256" key="1">
    <source>
        <dbReference type="ARBA" id="ARBA00004123"/>
    </source>
</evidence>
<feature type="compositionally biased region" description="Polar residues" evidence="5">
    <location>
        <begin position="311"/>
        <end position="322"/>
    </location>
</feature>
<keyword evidence="3" id="KW-0804">Transcription</keyword>
<evidence type="ECO:0000256" key="3">
    <source>
        <dbReference type="ARBA" id="ARBA00023163"/>
    </source>
</evidence>
<dbReference type="Proteomes" id="UP001365128">
    <property type="component" value="Unassembled WGS sequence"/>
</dbReference>
<gene>
    <name evidence="7" type="ORF">IWX46DRAFT_325062</name>
</gene>
<dbReference type="CDD" id="cd14687">
    <property type="entry name" value="bZIP_ATF2"/>
    <property type="match status" value="1"/>
</dbReference>
<dbReference type="EMBL" id="JBBPDW010000046">
    <property type="protein sequence ID" value="KAK7533485.1"/>
    <property type="molecule type" value="Genomic_DNA"/>
</dbReference>
<comment type="caution">
    <text evidence="7">The sequence shown here is derived from an EMBL/GenBank/DDBJ whole genome shotgun (WGS) entry which is preliminary data.</text>
</comment>
<reference evidence="7 8" key="1">
    <citation type="submission" date="2024-04" db="EMBL/GenBank/DDBJ databases">
        <title>Phyllosticta paracitricarpa is synonymous to the EU quarantine fungus P. citricarpa based on phylogenomic analyses.</title>
        <authorList>
            <consortium name="Lawrence Berkeley National Laboratory"/>
            <person name="Van Ingen-Buijs V.A."/>
            <person name="Van Westerhoven A.C."/>
            <person name="Haridas S."/>
            <person name="Skiadas P."/>
            <person name="Martin F."/>
            <person name="Groenewald J.Z."/>
            <person name="Crous P.W."/>
            <person name="Seidl M.F."/>
        </authorList>
    </citation>
    <scope>NUCLEOTIDE SEQUENCE [LARGE SCALE GENOMIC DNA]</scope>
    <source>
        <strain evidence="7 8">CBS 122670</strain>
    </source>
</reference>
<keyword evidence="8" id="KW-1185">Reference proteome</keyword>
<organism evidence="7 8">
    <name type="scientific">Phyllosticta citricarpa</name>
    <dbReference type="NCBI Taxonomy" id="55181"/>
    <lineage>
        <taxon>Eukaryota</taxon>
        <taxon>Fungi</taxon>
        <taxon>Dikarya</taxon>
        <taxon>Ascomycota</taxon>
        <taxon>Pezizomycotina</taxon>
        <taxon>Dothideomycetes</taxon>
        <taxon>Dothideomycetes incertae sedis</taxon>
        <taxon>Botryosphaeriales</taxon>
        <taxon>Phyllostictaceae</taxon>
        <taxon>Phyllosticta</taxon>
    </lineage>
</organism>
<protein>
    <recommendedName>
        <fullName evidence="6">BZIP domain-containing protein</fullName>
    </recommendedName>
</protein>
<feature type="domain" description="BZIP" evidence="6">
    <location>
        <begin position="182"/>
        <end position="245"/>
    </location>
</feature>
<dbReference type="InterPro" id="IPR046347">
    <property type="entry name" value="bZIP_sf"/>
</dbReference>
<dbReference type="InterPro" id="IPR004827">
    <property type="entry name" value="bZIP"/>
</dbReference>